<evidence type="ECO:0000313" key="3">
    <source>
        <dbReference type="EMBL" id="RHN68696.1"/>
    </source>
</evidence>
<dbReference type="Gene3D" id="3.40.250.10">
    <property type="entry name" value="Rhodanese-like domain"/>
    <property type="match status" value="1"/>
</dbReference>
<gene>
    <name evidence="4" type="primary">25489534</name>
    <name evidence="2" type="ordered locus">MTR_3g075540</name>
    <name evidence="3" type="ORF">MtrunA17_Chr3g0116671</name>
</gene>
<dbReference type="SUPFAM" id="SSF52821">
    <property type="entry name" value="Rhodanese/Cell cycle control phosphatase"/>
    <property type="match status" value="1"/>
</dbReference>
<dbReference type="SMART" id="SM00450">
    <property type="entry name" value="RHOD"/>
    <property type="match status" value="1"/>
</dbReference>
<dbReference type="STRING" id="3880.A0A072UZZ1"/>
<reference evidence="6" key="4">
    <citation type="journal article" date="2018" name="Nat. Plants">
        <title>Whole-genome landscape of Medicago truncatula symbiotic genes.</title>
        <authorList>
            <person name="Pecrix Y."/>
            <person name="Staton S.E."/>
            <person name="Sallet E."/>
            <person name="Lelandais-Briere C."/>
            <person name="Moreau S."/>
            <person name="Carrere S."/>
            <person name="Blein T."/>
            <person name="Jardinaud M.F."/>
            <person name="Latrasse D."/>
            <person name="Zouine M."/>
            <person name="Zahm M."/>
            <person name="Kreplak J."/>
            <person name="Mayjonade B."/>
            <person name="Satge C."/>
            <person name="Perez M."/>
            <person name="Cauet S."/>
            <person name="Marande W."/>
            <person name="Chantry-Darmon C."/>
            <person name="Lopez-Roques C."/>
            <person name="Bouchez O."/>
            <person name="Berard A."/>
            <person name="Debelle F."/>
            <person name="Munos S."/>
            <person name="Bendahmane A."/>
            <person name="Berges H."/>
            <person name="Niebel A."/>
            <person name="Buitink J."/>
            <person name="Frugier F."/>
            <person name="Benhamed M."/>
            <person name="Crespi M."/>
            <person name="Gouzy J."/>
            <person name="Gamas P."/>
        </authorList>
    </citation>
    <scope>NUCLEOTIDE SEQUENCE [LARGE SCALE GENOMIC DNA]</scope>
    <source>
        <strain evidence="6">cv. Jemalong A17</strain>
    </source>
</reference>
<organism evidence="2 5">
    <name type="scientific">Medicago truncatula</name>
    <name type="common">Barrel medic</name>
    <name type="synonym">Medicago tribuloides</name>
    <dbReference type="NCBI Taxonomy" id="3880"/>
    <lineage>
        <taxon>Eukaryota</taxon>
        <taxon>Viridiplantae</taxon>
        <taxon>Streptophyta</taxon>
        <taxon>Embryophyta</taxon>
        <taxon>Tracheophyta</taxon>
        <taxon>Spermatophyta</taxon>
        <taxon>Magnoliopsida</taxon>
        <taxon>eudicotyledons</taxon>
        <taxon>Gunneridae</taxon>
        <taxon>Pentapetalae</taxon>
        <taxon>rosids</taxon>
        <taxon>fabids</taxon>
        <taxon>Fabales</taxon>
        <taxon>Fabaceae</taxon>
        <taxon>Papilionoideae</taxon>
        <taxon>50 kb inversion clade</taxon>
        <taxon>NPAAA clade</taxon>
        <taxon>Hologalegina</taxon>
        <taxon>IRL clade</taxon>
        <taxon>Trifolieae</taxon>
        <taxon>Medicago</taxon>
    </lineage>
</organism>
<dbReference type="InterPro" id="IPR036873">
    <property type="entry name" value="Rhodanese-like_dom_sf"/>
</dbReference>
<dbReference type="InterPro" id="IPR044664">
    <property type="entry name" value="STR11-like"/>
</dbReference>
<accession>A0A072UZZ1</accession>
<evidence type="ECO:0000259" key="1">
    <source>
        <dbReference type="PROSITE" id="PS50206"/>
    </source>
</evidence>
<dbReference type="PANTHER" id="PTHR45187">
    <property type="entry name" value="RHODANESE-LIKE DOMAIN-CONTAINING PROTEIN 11, CHLOROPLASTIC"/>
    <property type="match status" value="1"/>
</dbReference>
<dbReference type="Proteomes" id="UP000265566">
    <property type="component" value="Chromosome 3"/>
</dbReference>
<reference evidence="4" key="3">
    <citation type="submission" date="2015-04" db="UniProtKB">
        <authorList>
            <consortium name="EnsemblPlants"/>
        </authorList>
    </citation>
    <scope>IDENTIFICATION</scope>
    <source>
        <strain evidence="4">cv. Jemalong A17</strain>
    </source>
</reference>
<sequence length="290" mass="32126">MEALSLPTISVTNSNSNTYISLSAATNYASLSSLQHRPSSSTKHFTMKKSVVLVKAENEEDFELKQVRDMAAARKRWEALLRDEKIKVLTPREAGYAVQLSNKPLLDVRPSNEHNKAWVKGSTWIPIFNVDDGLDVGTIPRKITNFAMGGWWSGMPTLSFDNLFLPKVAEKFPKDAELIVACQKGLRSLAACELLYNAGYTNLFWVQGGFDAAEEEDLVVEGSAPLKFAGIGGVSEFLGWTDQQRAAAAKEGWGYRLVFSARLIGVFFVADALFIGAQQIGRYLQEIRTH</sequence>
<evidence type="ECO:0000313" key="2">
    <source>
        <dbReference type="EMBL" id="KEH35021.1"/>
    </source>
</evidence>
<dbReference type="EMBL" id="CM001219">
    <property type="protein sequence ID" value="KEH35021.1"/>
    <property type="molecule type" value="Genomic_DNA"/>
</dbReference>
<dbReference type="EMBL" id="PSQE01000003">
    <property type="protein sequence ID" value="RHN68696.1"/>
    <property type="molecule type" value="Genomic_DNA"/>
</dbReference>
<reference evidence="3" key="5">
    <citation type="journal article" date="2018" name="Nat. Plants">
        <title>Whole-genome landscape of Medicago truncatula symbiotic genes.</title>
        <authorList>
            <person name="Pecrix Y."/>
            <person name="Gamas P."/>
            <person name="Carrere S."/>
        </authorList>
    </citation>
    <scope>NUCLEOTIDE SEQUENCE</scope>
    <source>
        <tissue evidence="3">Leaves</tissue>
    </source>
</reference>
<reference evidence="2 5" key="2">
    <citation type="journal article" date="2014" name="BMC Genomics">
        <title>An improved genome release (version Mt4.0) for the model legume Medicago truncatula.</title>
        <authorList>
            <person name="Tang H."/>
            <person name="Krishnakumar V."/>
            <person name="Bidwell S."/>
            <person name="Rosen B."/>
            <person name="Chan A."/>
            <person name="Zhou S."/>
            <person name="Gentzbittel L."/>
            <person name="Childs K.L."/>
            <person name="Yandell M."/>
            <person name="Gundlach H."/>
            <person name="Mayer K.F."/>
            <person name="Schwartz D.C."/>
            <person name="Town C.D."/>
        </authorList>
    </citation>
    <scope>GENOME REANNOTATION</scope>
    <source>
        <strain evidence="2">A17</strain>
        <strain evidence="4 5">cv. Jemalong A17</strain>
    </source>
</reference>
<name>A0A072UZZ1_MEDTR</name>
<reference evidence="2 5" key="1">
    <citation type="journal article" date="2011" name="Nature">
        <title>The Medicago genome provides insight into the evolution of rhizobial symbioses.</title>
        <authorList>
            <person name="Young N.D."/>
            <person name="Debelle F."/>
            <person name="Oldroyd G.E."/>
            <person name="Geurts R."/>
            <person name="Cannon S.B."/>
            <person name="Udvardi M.K."/>
            <person name="Benedito V.A."/>
            <person name="Mayer K.F."/>
            <person name="Gouzy J."/>
            <person name="Schoof H."/>
            <person name="Van de Peer Y."/>
            <person name="Proost S."/>
            <person name="Cook D.R."/>
            <person name="Meyers B.C."/>
            <person name="Spannagl M."/>
            <person name="Cheung F."/>
            <person name="De Mita S."/>
            <person name="Krishnakumar V."/>
            <person name="Gundlach H."/>
            <person name="Zhou S."/>
            <person name="Mudge J."/>
            <person name="Bharti A.K."/>
            <person name="Murray J.D."/>
            <person name="Naoumkina M.A."/>
            <person name="Rosen B."/>
            <person name="Silverstein K.A."/>
            <person name="Tang H."/>
            <person name="Rombauts S."/>
            <person name="Zhao P.X."/>
            <person name="Zhou P."/>
            <person name="Barbe V."/>
            <person name="Bardou P."/>
            <person name="Bechner M."/>
            <person name="Bellec A."/>
            <person name="Berger A."/>
            <person name="Berges H."/>
            <person name="Bidwell S."/>
            <person name="Bisseling T."/>
            <person name="Choisne N."/>
            <person name="Couloux A."/>
            <person name="Denny R."/>
            <person name="Deshpande S."/>
            <person name="Dai X."/>
            <person name="Doyle J.J."/>
            <person name="Dudez A.M."/>
            <person name="Farmer A.D."/>
            <person name="Fouteau S."/>
            <person name="Franken C."/>
            <person name="Gibelin C."/>
            <person name="Gish J."/>
            <person name="Goldstein S."/>
            <person name="Gonzalez A.J."/>
            <person name="Green P.J."/>
            <person name="Hallab A."/>
            <person name="Hartog M."/>
            <person name="Hua A."/>
            <person name="Humphray S.J."/>
            <person name="Jeong D.H."/>
            <person name="Jing Y."/>
            <person name="Jocker A."/>
            <person name="Kenton S.M."/>
            <person name="Kim D.J."/>
            <person name="Klee K."/>
            <person name="Lai H."/>
            <person name="Lang C."/>
            <person name="Lin S."/>
            <person name="Macmil S.L."/>
            <person name="Magdelenat G."/>
            <person name="Matthews L."/>
            <person name="McCorrison J."/>
            <person name="Monaghan E.L."/>
            <person name="Mun J.H."/>
            <person name="Najar F.Z."/>
            <person name="Nicholson C."/>
            <person name="Noirot C."/>
            <person name="O'Bleness M."/>
            <person name="Paule C.R."/>
            <person name="Poulain J."/>
            <person name="Prion F."/>
            <person name="Qin B."/>
            <person name="Qu C."/>
            <person name="Retzel E.F."/>
            <person name="Riddle C."/>
            <person name="Sallet E."/>
            <person name="Samain S."/>
            <person name="Samson N."/>
            <person name="Sanders I."/>
            <person name="Saurat O."/>
            <person name="Scarpelli C."/>
            <person name="Schiex T."/>
            <person name="Segurens B."/>
            <person name="Severin A.J."/>
            <person name="Sherrier D.J."/>
            <person name="Shi R."/>
            <person name="Sims S."/>
            <person name="Singer S.R."/>
            <person name="Sinharoy S."/>
            <person name="Sterck L."/>
            <person name="Viollet A."/>
            <person name="Wang B.B."/>
            <person name="Wang K."/>
            <person name="Wang M."/>
            <person name="Wang X."/>
            <person name="Warfsmann J."/>
            <person name="Weissenbach J."/>
            <person name="White D.D."/>
            <person name="White J.D."/>
            <person name="Wiley G.B."/>
            <person name="Wincker P."/>
            <person name="Xing Y."/>
            <person name="Yang L."/>
            <person name="Yao Z."/>
            <person name="Ying F."/>
            <person name="Zhai J."/>
            <person name="Zhou L."/>
            <person name="Zuber A."/>
            <person name="Denarie J."/>
            <person name="Dixon R.A."/>
            <person name="May G.D."/>
            <person name="Schwartz D.C."/>
            <person name="Rogers J."/>
            <person name="Quetier F."/>
            <person name="Town C.D."/>
            <person name="Roe B.A."/>
        </authorList>
    </citation>
    <scope>NUCLEOTIDE SEQUENCE [LARGE SCALE GENOMIC DNA]</scope>
    <source>
        <strain evidence="2">A17</strain>
        <strain evidence="4 5">cv. Jemalong A17</strain>
    </source>
</reference>
<dbReference type="InterPro" id="IPR001763">
    <property type="entry name" value="Rhodanese-like_dom"/>
</dbReference>
<dbReference type="KEGG" id="mtr:25489534"/>
<dbReference type="EnsemblPlants" id="KEH35021">
    <property type="protein sequence ID" value="KEH35021"/>
    <property type="gene ID" value="MTR_3g075540"/>
</dbReference>
<dbReference type="Proteomes" id="UP000002051">
    <property type="component" value="Chromosome 3"/>
</dbReference>
<proteinExistence type="predicted"/>
<evidence type="ECO:0000313" key="6">
    <source>
        <dbReference type="Proteomes" id="UP000265566"/>
    </source>
</evidence>
<evidence type="ECO:0000313" key="5">
    <source>
        <dbReference type="Proteomes" id="UP000002051"/>
    </source>
</evidence>
<dbReference type="PANTHER" id="PTHR45187:SF2">
    <property type="entry name" value="RHODANESE-LIKE DOMAIN-CONTAINING PROTEIN 11, CHLOROPLASTIC"/>
    <property type="match status" value="1"/>
</dbReference>
<dbReference type="PROSITE" id="PS50206">
    <property type="entry name" value="RHODANESE_3"/>
    <property type="match status" value="1"/>
</dbReference>
<evidence type="ECO:0000313" key="4">
    <source>
        <dbReference type="EnsemblPlants" id="KEH35021"/>
    </source>
</evidence>
<feature type="domain" description="Rhodanese" evidence="1">
    <location>
        <begin position="99"/>
        <end position="222"/>
    </location>
</feature>
<dbReference type="Gramene" id="rna17080">
    <property type="protein sequence ID" value="RHN68696.1"/>
    <property type="gene ID" value="gene17080"/>
</dbReference>
<dbReference type="HOGENOM" id="CLU_073716_0_0_1"/>
<protein>
    <submittedName>
        <fullName evidence="3">Putative Rhodanese-like domain-containing protein</fullName>
    </submittedName>
    <submittedName>
        <fullName evidence="2">Rhodanese/cell cycle control phosphatase superfamily protein</fullName>
    </submittedName>
</protein>
<dbReference type="Pfam" id="PF00581">
    <property type="entry name" value="Rhodanese"/>
    <property type="match status" value="1"/>
</dbReference>
<dbReference type="CDD" id="cd00158">
    <property type="entry name" value="RHOD"/>
    <property type="match status" value="1"/>
</dbReference>
<dbReference type="OrthoDB" id="566238at2759"/>
<keyword evidence="5" id="KW-1185">Reference proteome</keyword>
<dbReference type="AlphaFoldDB" id="A0A072UZZ1"/>